<protein>
    <submittedName>
        <fullName evidence="3">DUF3152 domain-containing protein</fullName>
    </submittedName>
</protein>
<dbReference type="Proteomes" id="UP000586827">
    <property type="component" value="Unassembled WGS sequence"/>
</dbReference>
<feature type="region of interest" description="Disordered" evidence="1">
    <location>
        <begin position="178"/>
        <end position="216"/>
    </location>
</feature>
<dbReference type="InterPro" id="IPR006026">
    <property type="entry name" value="Peptidase_Metallo"/>
</dbReference>
<dbReference type="Pfam" id="PF11350">
    <property type="entry name" value="DUF3152"/>
    <property type="match status" value="1"/>
</dbReference>
<comment type="caution">
    <text evidence="3">The sequence shown here is derived from an EMBL/GenBank/DDBJ whole genome shotgun (WGS) entry which is preliminary data.</text>
</comment>
<organism evidence="3 4">
    <name type="scientific">Nocardia uniformis</name>
    <dbReference type="NCBI Taxonomy" id="53432"/>
    <lineage>
        <taxon>Bacteria</taxon>
        <taxon>Bacillati</taxon>
        <taxon>Actinomycetota</taxon>
        <taxon>Actinomycetes</taxon>
        <taxon>Mycobacteriales</taxon>
        <taxon>Nocardiaceae</taxon>
        <taxon>Nocardia</taxon>
    </lineage>
</organism>
<sequence length="498" mass="53513">MVSDDVRRAVIRSTRSVIFRSPSRLPDVLDVRRVSHGRYSLRAPVPILVPNFGVLNVLERGAFGLPRLWEARHRLCAGVPLCEICRNISVRYVAAIHAGAAAPESGLRHCENLVVVTDHGGRNTGGRDSRRPVGAVTPRTAIGGSKRKGKPTGPVYDPLGIYTGGGSIASRAIDAEGPEKLPLPHQPLRASWDPTAPPEDARTRSRPQRETKKQSALGRFVSTYGWRAYALPVLLFVTVLVVVDAVRGGGEAVGSAPGFGRLSEHSDKSGVIGAPPRGDGKFAADLPTGALPDGGPYAVTGAGTWHVVRGTTAQVGTGTEHVFTYTVEIEDGTDTSGIGGDNSVAKMVEATLANPKSWTHDSRFAFRRVDSGEPDFRLSLTSRETTRTACGFEIPIDSSCYNADLGRVVLSEARWVRGALAFDGDIGSYRQYLVNHEVGHAIGYHEHQPCESDGGLAPVMMQQTFGTRNNEIATLDPDGTVPMDGKKCRFNPWPYPRG</sequence>
<feature type="region of interest" description="Disordered" evidence="1">
    <location>
        <begin position="118"/>
        <end position="156"/>
    </location>
</feature>
<name>A0A849C9L7_9NOCA</name>
<feature type="domain" description="Peptidase metallopeptidase" evidence="2">
    <location>
        <begin position="301"/>
        <end position="487"/>
    </location>
</feature>
<dbReference type="EMBL" id="JABELX010000003">
    <property type="protein sequence ID" value="NNH69651.1"/>
    <property type="molecule type" value="Genomic_DNA"/>
</dbReference>
<evidence type="ECO:0000313" key="3">
    <source>
        <dbReference type="EMBL" id="NNH69651.1"/>
    </source>
</evidence>
<dbReference type="InterPro" id="IPR022603">
    <property type="entry name" value="DUF3152"/>
</dbReference>
<dbReference type="GO" id="GO:0008270">
    <property type="term" value="F:zinc ion binding"/>
    <property type="evidence" value="ECO:0007669"/>
    <property type="project" value="InterPro"/>
</dbReference>
<dbReference type="GO" id="GO:0008237">
    <property type="term" value="F:metallopeptidase activity"/>
    <property type="evidence" value="ECO:0007669"/>
    <property type="project" value="InterPro"/>
</dbReference>
<feature type="compositionally biased region" description="Basic and acidic residues" evidence="1">
    <location>
        <begin position="199"/>
        <end position="213"/>
    </location>
</feature>
<gene>
    <name evidence="3" type="ORF">HLB23_07185</name>
</gene>
<keyword evidence="4" id="KW-1185">Reference proteome</keyword>
<evidence type="ECO:0000259" key="2">
    <source>
        <dbReference type="SMART" id="SM00235"/>
    </source>
</evidence>
<dbReference type="GO" id="GO:0006508">
    <property type="term" value="P:proteolysis"/>
    <property type="evidence" value="ECO:0007669"/>
    <property type="project" value="InterPro"/>
</dbReference>
<dbReference type="SMART" id="SM00235">
    <property type="entry name" value="ZnMc"/>
    <property type="match status" value="1"/>
</dbReference>
<reference evidence="3 4" key="1">
    <citation type="submission" date="2020-05" db="EMBL/GenBank/DDBJ databases">
        <title>MicrobeNet Type strains.</title>
        <authorList>
            <person name="Nicholson A.C."/>
        </authorList>
    </citation>
    <scope>NUCLEOTIDE SEQUENCE [LARGE SCALE GENOMIC DNA]</scope>
    <source>
        <strain evidence="3 4">JCM 3224</strain>
    </source>
</reference>
<proteinExistence type="predicted"/>
<dbReference type="AlphaFoldDB" id="A0A849C9L7"/>
<accession>A0A849C9L7</accession>
<evidence type="ECO:0000313" key="4">
    <source>
        <dbReference type="Proteomes" id="UP000586827"/>
    </source>
</evidence>
<evidence type="ECO:0000256" key="1">
    <source>
        <dbReference type="SAM" id="MobiDB-lite"/>
    </source>
</evidence>
<dbReference type="SUPFAM" id="SSF55486">
    <property type="entry name" value="Metalloproteases ('zincins'), catalytic domain"/>
    <property type="match status" value="1"/>
</dbReference>
<feature type="compositionally biased region" description="Basic and acidic residues" evidence="1">
    <location>
        <begin position="119"/>
        <end position="131"/>
    </location>
</feature>